<sequence>MSYYVFVVSSRNEQCYEVFDNMRRKQLQALGIPYKILLNGFLPEGYILQDDEEYTPEEPMTPTMALKFMHGCRRLAESGLPDYIIRVNSSTFVDFANLARLLDPLPRRFCFAGHIMHTEVETKIIEFIHGTTMIISKDIIEYLLRTATSENKYITDYPDDVSLSIIARQYCDHFIDLRPLYKFFVYNTEVPSQLNFETHHIFFRILNPENRMEIDVKIWEKLYSYFISQ</sequence>
<reference evidence="1" key="1">
    <citation type="journal article" date="2020" name="Nature">
        <title>Giant virus diversity and host interactions through global metagenomics.</title>
        <authorList>
            <person name="Schulz F."/>
            <person name="Roux S."/>
            <person name="Paez-Espino D."/>
            <person name="Jungbluth S."/>
            <person name="Walsh D.A."/>
            <person name="Denef V.J."/>
            <person name="McMahon K.D."/>
            <person name="Konstantinidis K.T."/>
            <person name="Eloe-Fadrosh E.A."/>
            <person name="Kyrpides N.C."/>
            <person name="Woyke T."/>
        </authorList>
    </citation>
    <scope>NUCLEOTIDE SEQUENCE</scope>
    <source>
        <strain evidence="1">GVMAG-M-3300023184-62</strain>
    </source>
</reference>
<evidence type="ECO:0000313" key="1">
    <source>
        <dbReference type="EMBL" id="QHT89910.1"/>
    </source>
</evidence>
<name>A0A6C0IBE1_9ZZZZ</name>
<protein>
    <recommendedName>
        <fullName evidence="2">Glycosyltransferase</fullName>
    </recommendedName>
</protein>
<dbReference type="EMBL" id="MN740152">
    <property type="protein sequence ID" value="QHT89910.1"/>
    <property type="molecule type" value="Genomic_DNA"/>
</dbReference>
<accession>A0A6C0IBE1</accession>
<dbReference type="AlphaFoldDB" id="A0A6C0IBE1"/>
<proteinExistence type="predicted"/>
<evidence type="ECO:0008006" key="2">
    <source>
        <dbReference type="Google" id="ProtNLM"/>
    </source>
</evidence>
<organism evidence="1">
    <name type="scientific">viral metagenome</name>
    <dbReference type="NCBI Taxonomy" id="1070528"/>
    <lineage>
        <taxon>unclassified sequences</taxon>
        <taxon>metagenomes</taxon>
        <taxon>organismal metagenomes</taxon>
    </lineage>
</organism>